<comment type="caution">
    <text evidence="1">The sequence shown here is derived from an EMBL/GenBank/DDBJ whole genome shotgun (WGS) entry which is preliminary data.</text>
</comment>
<protein>
    <submittedName>
        <fullName evidence="1">Uncharacterized protein</fullName>
    </submittedName>
</protein>
<evidence type="ECO:0000313" key="2">
    <source>
        <dbReference type="Proteomes" id="UP000821845"/>
    </source>
</evidence>
<organism evidence="1 2">
    <name type="scientific">Hyalomma asiaticum</name>
    <name type="common">Tick</name>
    <dbReference type="NCBI Taxonomy" id="266040"/>
    <lineage>
        <taxon>Eukaryota</taxon>
        <taxon>Metazoa</taxon>
        <taxon>Ecdysozoa</taxon>
        <taxon>Arthropoda</taxon>
        <taxon>Chelicerata</taxon>
        <taxon>Arachnida</taxon>
        <taxon>Acari</taxon>
        <taxon>Parasitiformes</taxon>
        <taxon>Ixodida</taxon>
        <taxon>Ixodoidea</taxon>
        <taxon>Ixodidae</taxon>
        <taxon>Hyalomminae</taxon>
        <taxon>Hyalomma</taxon>
    </lineage>
</organism>
<evidence type="ECO:0000313" key="1">
    <source>
        <dbReference type="EMBL" id="KAH6932282.1"/>
    </source>
</evidence>
<gene>
    <name evidence="1" type="ORF">HPB50_004342</name>
</gene>
<sequence>MSSGPRALNAACNPQRGSSERRVHDALTAGLRGDTGRVGGPRDRSSWTNGRAGGGSRGALLKRCPSFRGFSTGSPLQPMHPRERLWSDFYIVPFRPDQFSEATSCLRPRVSVYHTPEWCPQLRSSLWRFRCQFVRTEPSCASNMGFINYVEVIYCLLGPEHYVESLLLTVAWLLVLFVALGVTSEVALTKVHGVTLLAFGNGSPDIFAALAGVRQGSYELVIGGLVGGGIFVTTVVAGSVFLVKPFKLAARPFIRDSVFYFAAGAWAFYLFYTGGITMLHAIGFICLYCVYITVVVVSGLVYQRYLRREHNRQQREDEKSRYDEKPPKNDTSTVSSELTFNGRRQVFDDPERAYVVPIAFRYLKTEPSDDIEAGNKNTTEPDPDEGVYYINLGADSLDEEVDGRRVSKMDKAPCIETEEEKSSTGLVLDVINKLLSVNLDEKEKEPFLMYLVSILKAMVDLTKKNNNWCRPLNVIHCVTVPVLLVFVFGLGKVEIGGVVPLWTVVAGVGALTAVVVVFTSENDKAPVYHPAFAYAGFFVGVVWIYVISMEIVVLLQAVGIVFRISDGILGLTILAWGNGLLDFLSNVNIARKGYPRMSISACFGTPCLTLLLGVGIPSIIQLAGTNSILVLHYSKLITVLFSGLATSLLSSMATMLATRFESKRFYGGVLLAIYFTFLVVAVLVESGLV</sequence>
<accession>A0ACB7SAZ2</accession>
<proteinExistence type="predicted"/>
<dbReference type="Proteomes" id="UP000821845">
    <property type="component" value="Chromosome 4"/>
</dbReference>
<keyword evidence="2" id="KW-1185">Reference proteome</keyword>
<name>A0ACB7SAZ2_HYAAI</name>
<dbReference type="EMBL" id="CM023484">
    <property type="protein sequence ID" value="KAH6932282.1"/>
    <property type="molecule type" value="Genomic_DNA"/>
</dbReference>
<reference evidence="1" key="1">
    <citation type="submission" date="2020-05" db="EMBL/GenBank/DDBJ databases">
        <title>Large-scale comparative analyses of tick genomes elucidate their genetic diversity and vector capacities.</title>
        <authorList>
            <person name="Jia N."/>
            <person name="Wang J."/>
            <person name="Shi W."/>
            <person name="Du L."/>
            <person name="Sun Y."/>
            <person name="Zhan W."/>
            <person name="Jiang J."/>
            <person name="Wang Q."/>
            <person name="Zhang B."/>
            <person name="Ji P."/>
            <person name="Sakyi L.B."/>
            <person name="Cui X."/>
            <person name="Yuan T."/>
            <person name="Jiang B."/>
            <person name="Yang W."/>
            <person name="Lam T.T.-Y."/>
            <person name="Chang Q."/>
            <person name="Ding S."/>
            <person name="Wang X."/>
            <person name="Zhu J."/>
            <person name="Ruan X."/>
            <person name="Zhao L."/>
            <person name="Wei J."/>
            <person name="Que T."/>
            <person name="Du C."/>
            <person name="Cheng J."/>
            <person name="Dai P."/>
            <person name="Han X."/>
            <person name="Huang E."/>
            <person name="Gao Y."/>
            <person name="Liu J."/>
            <person name="Shao H."/>
            <person name="Ye R."/>
            <person name="Li L."/>
            <person name="Wei W."/>
            <person name="Wang X."/>
            <person name="Wang C."/>
            <person name="Yang T."/>
            <person name="Huo Q."/>
            <person name="Li W."/>
            <person name="Guo W."/>
            <person name="Chen H."/>
            <person name="Zhou L."/>
            <person name="Ni X."/>
            <person name="Tian J."/>
            <person name="Zhou Y."/>
            <person name="Sheng Y."/>
            <person name="Liu T."/>
            <person name="Pan Y."/>
            <person name="Xia L."/>
            <person name="Li J."/>
            <person name="Zhao F."/>
            <person name="Cao W."/>
        </authorList>
    </citation>
    <scope>NUCLEOTIDE SEQUENCE</scope>
    <source>
        <strain evidence="1">Hyas-2018</strain>
    </source>
</reference>